<dbReference type="AlphaFoldDB" id="A0A8D8MNP9"/>
<dbReference type="EMBL" id="HBUE01212232">
    <property type="protein sequence ID" value="CAG6534953.1"/>
    <property type="molecule type" value="Transcribed_RNA"/>
</dbReference>
<feature type="compositionally biased region" description="Basic and acidic residues" evidence="1">
    <location>
        <begin position="41"/>
        <end position="63"/>
    </location>
</feature>
<evidence type="ECO:0000313" key="2">
    <source>
        <dbReference type="EMBL" id="CAG6534953.1"/>
    </source>
</evidence>
<reference evidence="2" key="1">
    <citation type="submission" date="2021-05" db="EMBL/GenBank/DDBJ databases">
        <authorList>
            <person name="Alioto T."/>
            <person name="Alioto T."/>
            <person name="Gomez Garrido J."/>
        </authorList>
    </citation>
    <scope>NUCLEOTIDE SEQUENCE</scope>
</reference>
<proteinExistence type="predicted"/>
<organism evidence="2">
    <name type="scientific">Culex pipiens</name>
    <name type="common">House mosquito</name>
    <dbReference type="NCBI Taxonomy" id="7175"/>
    <lineage>
        <taxon>Eukaryota</taxon>
        <taxon>Metazoa</taxon>
        <taxon>Ecdysozoa</taxon>
        <taxon>Arthropoda</taxon>
        <taxon>Hexapoda</taxon>
        <taxon>Insecta</taxon>
        <taxon>Pterygota</taxon>
        <taxon>Neoptera</taxon>
        <taxon>Endopterygota</taxon>
        <taxon>Diptera</taxon>
        <taxon>Nematocera</taxon>
        <taxon>Culicoidea</taxon>
        <taxon>Culicidae</taxon>
        <taxon>Culicinae</taxon>
        <taxon>Culicini</taxon>
        <taxon>Culex</taxon>
        <taxon>Culex</taxon>
    </lineage>
</organism>
<name>A0A8D8MNP9_CULPI</name>
<feature type="region of interest" description="Disordered" evidence="1">
    <location>
        <begin position="34"/>
        <end position="63"/>
    </location>
</feature>
<sequence length="112" mass="12445">MIVVEERQTIPPKRVVDVSLRSSPCWWPLLPLLAPSTDMATDSKDSEDTDTDSKDSVDMVDKNKDRASEVMVLKLTEAVTEVMAKASEPDTDTDNSTDTDMVAEDINRSKNK</sequence>
<evidence type="ECO:0000256" key="1">
    <source>
        <dbReference type="SAM" id="MobiDB-lite"/>
    </source>
</evidence>
<feature type="compositionally biased region" description="Acidic residues" evidence="1">
    <location>
        <begin position="89"/>
        <end position="103"/>
    </location>
</feature>
<feature type="region of interest" description="Disordered" evidence="1">
    <location>
        <begin position="83"/>
        <end position="112"/>
    </location>
</feature>
<accession>A0A8D8MNP9</accession>
<dbReference type="EMBL" id="HBUE01318695">
    <property type="protein sequence ID" value="CAG6586912.1"/>
    <property type="molecule type" value="Transcribed_RNA"/>
</dbReference>
<protein>
    <submittedName>
        <fullName evidence="2">(northern house mosquito) hypothetical protein</fullName>
    </submittedName>
</protein>